<reference evidence="2" key="1">
    <citation type="journal article" date="2019" name="Sci. Rep.">
        <title>Draft genome of Tanacetum cinerariifolium, the natural source of mosquito coil.</title>
        <authorList>
            <person name="Yamashiro T."/>
            <person name="Shiraishi A."/>
            <person name="Satake H."/>
            <person name="Nakayama K."/>
        </authorList>
    </citation>
    <scope>NUCLEOTIDE SEQUENCE</scope>
</reference>
<evidence type="ECO:0000256" key="1">
    <source>
        <dbReference type="SAM" id="MobiDB-lite"/>
    </source>
</evidence>
<name>A0A6L2NK06_TANCI</name>
<proteinExistence type="predicted"/>
<accession>A0A6L2NK06</accession>
<comment type="caution">
    <text evidence="2">The sequence shown here is derived from an EMBL/GenBank/DDBJ whole genome shotgun (WGS) entry which is preliminary data.</text>
</comment>
<dbReference type="EMBL" id="BKCJ010009112">
    <property type="protein sequence ID" value="GEU85452.1"/>
    <property type="molecule type" value="Genomic_DNA"/>
</dbReference>
<feature type="region of interest" description="Disordered" evidence="1">
    <location>
        <begin position="23"/>
        <end position="106"/>
    </location>
</feature>
<organism evidence="2">
    <name type="scientific">Tanacetum cinerariifolium</name>
    <name type="common">Dalmatian daisy</name>
    <name type="synonym">Chrysanthemum cinerariifolium</name>
    <dbReference type="NCBI Taxonomy" id="118510"/>
    <lineage>
        <taxon>Eukaryota</taxon>
        <taxon>Viridiplantae</taxon>
        <taxon>Streptophyta</taxon>
        <taxon>Embryophyta</taxon>
        <taxon>Tracheophyta</taxon>
        <taxon>Spermatophyta</taxon>
        <taxon>Magnoliopsida</taxon>
        <taxon>eudicotyledons</taxon>
        <taxon>Gunneridae</taxon>
        <taxon>Pentapetalae</taxon>
        <taxon>asterids</taxon>
        <taxon>campanulids</taxon>
        <taxon>Asterales</taxon>
        <taxon>Asteraceae</taxon>
        <taxon>Asteroideae</taxon>
        <taxon>Anthemideae</taxon>
        <taxon>Anthemidinae</taxon>
        <taxon>Tanacetum</taxon>
    </lineage>
</organism>
<dbReference type="GO" id="GO:0016829">
    <property type="term" value="F:lyase activity"/>
    <property type="evidence" value="ECO:0007669"/>
    <property type="project" value="UniProtKB-KW"/>
</dbReference>
<dbReference type="AlphaFoldDB" id="A0A6L2NK06"/>
<keyword evidence="2" id="KW-0456">Lyase</keyword>
<evidence type="ECO:0000313" key="2">
    <source>
        <dbReference type="EMBL" id="GEU85452.1"/>
    </source>
</evidence>
<sequence>MTYSAGLRNALLDLWITSTKPITAVSPSADKGKQLMEPSEEANPEPQAKKKASKRKAPTSSKELPLRIIYHKNKGRSERIFNKKMKKSGFGPDGEGSTPDKAFALM</sequence>
<protein>
    <submittedName>
        <fullName evidence="2">Pectin lyase-like superfamily protein</fullName>
    </submittedName>
</protein>
<gene>
    <name evidence="2" type="ORF">Tci_057430</name>
</gene>